<evidence type="ECO:0000259" key="6">
    <source>
        <dbReference type="PROSITE" id="PS50089"/>
    </source>
</evidence>
<evidence type="ECO:0000313" key="9">
    <source>
        <dbReference type="Proteomes" id="UP001158576"/>
    </source>
</evidence>
<evidence type="ECO:0000256" key="4">
    <source>
        <dbReference type="PROSITE-ProRule" id="PRU00175"/>
    </source>
</evidence>
<dbReference type="SMART" id="SM00228">
    <property type="entry name" value="PDZ"/>
    <property type="match status" value="2"/>
</dbReference>
<keyword evidence="9" id="KW-1185">Reference proteome</keyword>
<name>A0ABN7SIC2_OIKDI</name>
<feature type="compositionally biased region" description="Polar residues" evidence="5">
    <location>
        <begin position="450"/>
        <end position="468"/>
    </location>
</feature>
<organism evidence="8 9">
    <name type="scientific">Oikopleura dioica</name>
    <name type="common">Tunicate</name>
    <dbReference type="NCBI Taxonomy" id="34765"/>
    <lineage>
        <taxon>Eukaryota</taxon>
        <taxon>Metazoa</taxon>
        <taxon>Chordata</taxon>
        <taxon>Tunicata</taxon>
        <taxon>Appendicularia</taxon>
        <taxon>Copelata</taxon>
        <taxon>Oikopleuridae</taxon>
        <taxon>Oikopleura</taxon>
    </lineage>
</organism>
<dbReference type="PROSITE" id="PS50089">
    <property type="entry name" value="ZF_RING_2"/>
    <property type="match status" value="1"/>
</dbReference>
<dbReference type="SMART" id="SM00184">
    <property type="entry name" value="RING"/>
    <property type="match status" value="1"/>
</dbReference>
<feature type="compositionally biased region" description="Basic and acidic residues" evidence="5">
    <location>
        <begin position="119"/>
        <end position="134"/>
    </location>
</feature>
<dbReference type="Gene3D" id="2.30.42.10">
    <property type="match status" value="2"/>
</dbReference>
<dbReference type="Pfam" id="PF00595">
    <property type="entry name" value="PDZ"/>
    <property type="match status" value="1"/>
</dbReference>
<dbReference type="InterPro" id="IPR001841">
    <property type="entry name" value="Znf_RING"/>
</dbReference>
<gene>
    <name evidence="8" type="ORF">OKIOD_LOCUS7476</name>
</gene>
<evidence type="ECO:0000256" key="1">
    <source>
        <dbReference type="ARBA" id="ARBA00022723"/>
    </source>
</evidence>
<evidence type="ECO:0000259" key="7">
    <source>
        <dbReference type="PROSITE" id="PS50106"/>
    </source>
</evidence>
<evidence type="ECO:0000256" key="5">
    <source>
        <dbReference type="SAM" id="MobiDB-lite"/>
    </source>
</evidence>
<reference evidence="8 9" key="1">
    <citation type="submission" date="2021-04" db="EMBL/GenBank/DDBJ databases">
        <authorList>
            <person name="Bliznina A."/>
        </authorList>
    </citation>
    <scope>NUCLEOTIDE SEQUENCE [LARGE SCALE GENOMIC DNA]</scope>
</reference>
<dbReference type="CDD" id="cd00136">
    <property type="entry name" value="PDZ_canonical"/>
    <property type="match status" value="1"/>
</dbReference>
<dbReference type="Gene3D" id="3.30.40.10">
    <property type="entry name" value="Zinc/RING finger domain, C3HC4 (zinc finger)"/>
    <property type="match status" value="1"/>
</dbReference>
<evidence type="ECO:0000256" key="2">
    <source>
        <dbReference type="ARBA" id="ARBA00022771"/>
    </source>
</evidence>
<dbReference type="SUPFAM" id="SSF50156">
    <property type="entry name" value="PDZ domain-like"/>
    <property type="match status" value="2"/>
</dbReference>
<feature type="domain" description="RING-type" evidence="6">
    <location>
        <begin position="521"/>
        <end position="556"/>
    </location>
</feature>
<dbReference type="SUPFAM" id="SSF57850">
    <property type="entry name" value="RING/U-box"/>
    <property type="match status" value="1"/>
</dbReference>
<evidence type="ECO:0000256" key="3">
    <source>
        <dbReference type="ARBA" id="ARBA00022833"/>
    </source>
</evidence>
<feature type="region of interest" description="Disordered" evidence="5">
    <location>
        <begin position="439"/>
        <end position="468"/>
    </location>
</feature>
<sequence length="568" mass="63436">MDSANALVVATFNLSAAVLVPRAKRIQRKMSEDTSENVENSFAEDNLDDASSIHVDGDLEPEIIDEIEQEQAEMYLPTSSSFQDDLLDALQNSSGSSRNTDTPVFNDSPEKAEDDTESSDERELEDFRSLENLERTQNLSASPQKIKIRLRRHKSSGFGFRPVSAVAPEPIVTAVIKGSSADRQGLKVGDRIRSVVVPGNIPTFHRTTSVNQIKEILKDCQNEVDLFIYRDMKEIITELNVKPLTPLGLGLQTTNVGIFVTSVQPGSLGDIYDYRFGDQILSINDQPVHDSNDIRQIRRTSMQETRRPTRKPISKIFRSASSISNRSERRSDPRADDRRISWNSPDNFSHDQKEKIKIVIGRRSVESYSEHPIAAIWSESENRASPANILEPVFEPSSTPSAPTQSIIGVDVSSADPQLNIETKKDEEEALLDLLRGEQRDTSKDDSPRHTNTNIPDQSSLISGREAVSSTDEPYLLQPFSPLASIRPTISPKPTTTTNSLLTEKTFPLNETNKPEVSSACVVCLEGTKEVVFQPCWHQITCSNCAVRLNECPLCREVIAIRRRPYRC</sequence>
<feature type="compositionally biased region" description="Polar residues" evidence="5">
    <location>
        <begin position="90"/>
        <end position="105"/>
    </location>
</feature>
<feature type="compositionally biased region" description="Basic and acidic residues" evidence="5">
    <location>
        <begin position="439"/>
        <end position="449"/>
    </location>
</feature>
<dbReference type="InterPro" id="IPR013083">
    <property type="entry name" value="Znf_RING/FYVE/PHD"/>
</dbReference>
<accession>A0ABN7SIC2</accession>
<feature type="region of interest" description="Disordered" evidence="5">
    <location>
        <begin position="90"/>
        <end position="146"/>
    </location>
</feature>
<feature type="domain" description="PDZ" evidence="7">
    <location>
        <begin position="147"/>
        <end position="232"/>
    </location>
</feature>
<keyword evidence="3" id="KW-0862">Zinc</keyword>
<feature type="region of interest" description="Disordered" evidence="5">
    <location>
        <begin position="291"/>
        <end position="354"/>
    </location>
</feature>
<feature type="compositionally biased region" description="Basic and acidic residues" evidence="5">
    <location>
        <begin position="326"/>
        <end position="340"/>
    </location>
</feature>
<keyword evidence="2 4" id="KW-0863">Zinc-finger</keyword>
<dbReference type="InterPro" id="IPR001478">
    <property type="entry name" value="PDZ"/>
</dbReference>
<feature type="domain" description="PDZ" evidence="7">
    <location>
        <begin position="236"/>
        <end position="288"/>
    </location>
</feature>
<protein>
    <submittedName>
        <fullName evidence="8">Oidioi.mRNA.OKI2018_I69.XSR.g15918.t1.cds</fullName>
    </submittedName>
</protein>
<proteinExistence type="predicted"/>
<dbReference type="EMBL" id="OU015569">
    <property type="protein sequence ID" value="CAG5098723.1"/>
    <property type="molecule type" value="Genomic_DNA"/>
</dbReference>
<keyword evidence="1" id="KW-0479">Metal-binding</keyword>
<evidence type="ECO:0000313" key="8">
    <source>
        <dbReference type="EMBL" id="CAG5098723.1"/>
    </source>
</evidence>
<dbReference type="InterPro" id="IPR036034">
    <property type="entry name" value="PDZ_sf"/>
</dbReference>
<dbReference type="Proteomes" id="UP001158576">
    <property type="component" value="Chromosome XSR"/>
</dbReference>
<dbReference type="Pfam" id="PF13920">
    <property type="entry name" value="zf-C3HC4_3"/>
    <property type="match status" value="1"/>
</dbReference>
<dbReference type="PROSITE" id="PS50106">
    <property type="entry name" value="PDZ"/>
    <property type="match status" value="2"/>
</dbReference>